<dbReference type="AlphaFoldDB" id="A0A667YRC4"/>
<protein>
    <recommendedName>
        <fullName evidence="1">P2X purinoreceptor 7 intracellular domain-containing protein</fullName>
    </recommendedName>
</protein>
<evidence type="ECO:0000313" key="3">
    <source>
        <dbReference type="Proteomes" id="UP000472263"/>
    </source>
</evidence>
<dbReference type="Pfam" id="PF20478">
    <property type="entry name" value="P2RX7_C"/>
    <property type="match status" value="1"/>
</dbReference>
<feature type="domain" description="P2X purinoreceptor 7 intracellular" evidence="1">
    <location>
        <begin position="52"/>
        <end position="176"/>
    </location>
</feature>
<proteinExistence type="predicted"/>
<dbReference type="PANTHER" id="PTHR36981">
    <property type="entry name" value="ZGC:195170"/>
    <property type="match status" value="1"/>
</dbReference>
<evidence type="ECO:0000259" key="1">
    <source>
        <dbReference type="Pfam" id="PF20478"/>
    </source>
</evidence>
<sequence length="184" mass="20641">MSEDEAERNIFLPSHPLAYACEPVRRRAVERPVSAEGEGVAAAPGGDGSEERVGNTSWCTCGHCSTMPTTVASVCCREANLDSVLGELSCITLSHTFHMLSIPNRQGTCFSYVMYYYLFNSAIDRKLFVRLFRLTAYRQFTLWARGHLGRRSRVPIPACVVTSIRSVFPSPVYQGFEYYDSDEF</sequence>
<dbReference type="InterPro" id="IPR046815">
    <property type="entry name" value="P2RX7_C"/>
</dbReference>
<dbReference type="Ensembl" id="ENSMMDT00005033770.1">
    <property type="protein sequence ID" value="ENSMMDP00005033035.1"/>
    <property type="gene ID" value="ENSMMDG00005015553.1"/>
</dbReference>
<reference evidence="2" key="3">
    <citation type="submission" date="2025-09" db="UniProtKB">
        <authorList>
            <consortium name="Ensembl"/>
        </authorList>
    </citation>
    <scope>IDENTIFICATION</scope>
</reference>
<evidence type="ECO:0000313" key="2">
    <source>
        <dbReference type="Ensembl" id="ENSMMDP00005033035.1"/>
    </source>
</evidence>
<name>A0A667YRC4_9TELE</name>
<dbReference type="PANTHER" id="PTHR36981:SF9">
    <property type="entry name" value="NANOR-RELATED"/>
    <property type="match status" value="1"/>
</dbReference>
<reference evidence="2" key="1">
    <citation type="submission" date="2019-06" db="EMBL/GenBank/DDBJ databases">
        <authorList>
            <consortium name="Wellcome Sanger Institute Data Sharing"/>
        </authorList>
    </citation>
    <scope>NUCLEOTIDE SEQUENCE [LARGE SCALE GENOMIC DNA]</scope>
</reference>
<accession>A0A667YRC4</accession>
<organism evidence="2 3">
    <name type="scientific">Myripristis murdjan</name>
    <name type="common">pinecone soldierfish</name>
    <dbReference type="NCBI Taxonomy" id="586833"/>
    <lineage>
        <taxon>Eukaryota</taxon>
        <taxon>Metazoa</taxon>
        <taxon>Chordata</taxon>
        <taxon>Craniata</taxon>
        <taxon>Vertebrata</taxon>
        <taxon>Euteleostomi</taxon>
        <taxon>Actinopterygii</taxon>
        <taxon>Neopterygii</taxon>
        <taxon>Teleostei</taxon>
        <taxon>Neoteleostei</taxon>
        <taxon>Acanthomorphata</taxon>
        <taxon>Holocentriformes</taxon>
        <taxon>Holocentridae</taxon>
        <taxon>Myripristis</taxon>
    </lineage>
</organism>
<dbReference type="InParanoid" id="A0A667YRC4"/>
<dbReference type="GeneTree" id="ENSGT00990000205944"/>
<reference evidence="2" key="2">
    <citation type="submission" date="2025-08" db="UniProtKB">
        <authorList>
            <consortium name="Ensembl"/>
        </authorList>
    </citation>
    <scope>IDENTIFICATION</scope>
</reference>
<keyword evidence="3" id="KW-1185">Reference proteome</keyword>
<dbReference type="Proteomes" id="UP000472263">
    <property type="component" value="Chromosome 5"/>
</dbReference>